<dbReference type="EMBL" id="FNQE01000031">
    <property type="protein sequence ID" value="SDZ28909.1"/>
    <property type="molecule type" value="Genomic_DNA"/>
</dbReference>
<dbReference type="Gene3D" id="3.40.50.300">
    <property type="entry name" value="P-loop containing nucleotide triphosphate hydrolases"/>
    <property type="match status" value="1"/>
</dbReference>
<dbReference type="STRING" id="415015.SAMN05660462_02545"/>
<evidence type="ECO:0000313" key="2">
    <source>
        <dbReference type="EMBL" id="SDZ28909.1"/>
    </source>
</evidence>
<evidence type="ECO:0000313" key="3">
    <source>
        <dbReference type="Proteomes" id="UP000198625"/>
    </source>
</evidence>
<accession>A0A1H3RVL8</accession>
<protein>
    <submittedName>
        <fullName evidence="2">Uncharacterized protein</fullName>
    </submittedName>
</protein>
<gene>
    <name evidence="2" type="ORF">SAMN05660462_02545</name>
</gene>
<feature type="region of interest" description="Disordered" evidence="1">
    <location>
        <begin position="1"/>
        <end position="21"/>
    </location>
</feature>
<name>A0A1H3RVL8_9FIRM</name>
<dbReference type="Proteomes" id="UP000198625">
    <property type="component" value="Unassembled WGS sequence"/>
</dbReference>
<dbReference type="InterPro" id="IPR027417">
    <property type="entry name" value="P-loop_NTPase"/>
</dbReference>
<evidence type="ECO:0000256" key="1">
    <source>
        <dbReference type="SAM" id="MobiDB-lite"/>
    </source>
</evidence>
<organism evidence="2 3">
    <name type="scientific">Proteiniborus ethanoligenes</name>
    <dbReference type="NCBI Taxonomy" id="415015"/>
    <lineage>
        <taxon>Bacteria</taxon>
        <taxon>Bacillati</taxon>
        <taxon>Bacillota</taxon>
        <taxon>Clostridia</taxon>
        <taxon>Eubacteriales</taxon>
        <taxon>Proteiniborus</taxon>
    </lineage>
</organism>
<reference evidence="2 3" key="1">
    <citation type="submission" date="2016-10" db="EMBL/GenBank/DDBJ databases">
        <authorList>
            <person name="de Groot N.N."/>
        </authorList>
    </citation>
    <scope>NUCLEOTIDE SEQUENCE [LARGE SCALE GENOMIC DNA]</scope>
    <source>
        <strain evidence="2 3">DSM 21650</strain>
    </source>
</reference>
<sequence>MEQENDTEIFDGKGSGKDEGNEGAYKDYENILRVGRSAGIHLLIALQDPKAESIGGKSLLGTARNLFDYVICGRISREEYSTMALGKGDTRASKINKFGRFYINETSKDGAYEIVAPFIDANVVAYLTENTPFNKYSDYKIGSPNTIVEGKENNITKEFIETDNQNYDIKEKTAEDYL</sequence>
<keyword evidence="3" id="KW-1185">Reference proteome</keyword>
<dbReference type="OrthoDB" id="2511091at2"/>
<proteinExistence type="predicted"/>
<dbReference type="RefSeq" id="WP_091731961.1">
    <property type="nucleotide sequence ID" value="NZ_FNQE01000031.1"/>
</dbReference>
<feature type="compositionally biased region" description="Basic and acidic residues" evidence="1">
    <location>
        <begin position="10"/>
        <end position="21"/>
    </location>
</feature>
<dbReference type="AlphaFoldDB" id="A0A1H3RVL8"/>